<comment type="caution">
    <text evidence="1">The sequence shown here is derived from an EMBL/GenBank/DDBJ whole genome shotgun (WGS) entry which is preliminary data.</text>
</comment>
<proteinExistence type="predicted"/>
<dbReference type="Proteomes" id="UP001060085">
    <property type="component" value="Linkage Group LG08"/>
</dbReference>
<gene>
    <name evidence="1" type="ORF">M9H77_34233</name>
</gene>
<organism evidence="1 2">
    <name type="scientific">Catharanthus roseus</name>
    <name type="common">Madagascar periwinkle</name>
    <name type="synonym">Vinca rosea</name>
    <dbReference type="NCBI Taxonomy" id="4058"/>
    <lineage>
        <taxon>Eukaryota</taxon>
        <taxon>Viridiplantae</taxon>
        <taxon>Streptophyta</taxon>
        <taxon>Embryophyta</taxon>
        <taxon>Tracheophyta</taxon>
        <taxon>Spermatophyta</taxon>
        <taxon>Magnoliopsida</taxon>
        <taxon>eudicotyledons</taxon>
        <taxon>Gunneridae</taxon>
        <taxon>Pentapetalae</taxon>
        <taxon>asterids</taxon>
        <taxon>lamiids</taxon>
        <taxon>Gentianales</taxon>
        <taxon>Apocynaceae</taxon>
        <taxon>Rauvolfioideae</taxon>
        <taxon>Vinceae</taxon>
        <taxon>Catharanthinae</taxon>
        <taxon>Catharanthus</taxon>
    </lineage>
</organism>
<name>A0ACB9ZKW6_CATRO</name>
<protein>
    <submittedName>
        <fullName evidence="1">Uncharacterized protein</fullName>
    </submittedName>
</protein>
<keyword evidence="2" id="KW-1185">Reference proteome</keyword>
<reference evidence="2" key="1">
    <citation type="journal article" date="2023" name="Nat. Plants">
        <title>Single-cell RNA sequencing provides a high-resolution roadmap for understanding the multicellular compartmentation of specialized metabolism.</title>
        <authorList>
            <person name="Sun S."/>
            <person name="Shen X."/>
            <person name="Li Y."/>
            <person name="Li Y."/>
            <person name="Wang S."/>
            <person name="Li R."/>
            <person name="Zhang H."/>
            <person name="Shen G."/>
            <person name="Guo B."/>
            <person name="Wei J."/>
            <person name="Xu J."/>
            <person name="St-Pierre B."/>
            <person name="Chen S."/>
            <person name="Sun C."/>
        </authorList>
    </citation>
    <scope>NUCLEOTIDE SEQUENCE [LARGE SCALE GENOMIC DNA]</scope>
</reference>
<sequence>MFLYFPLTNIPRRRRHCMLIFEVLRRGMAEERIMSVELAIKRELAYREKLARQYPEYDWKKEFLPLEVPSSSGISSQNPSSGLLSNLDMVVGSTHSVAKANTSASSSHSLPNNELQPGLGPYPFPDLSMVASHQVPSAIAGLGQSQVENWNRNSSLSPDLDIASNYSINKEKATATSFRGLPYQRPRPLHIDNTNWFCHFCKVNCTTPYNYKQHVKGQKHKAKLQLLQMSRNAGGLNKPQQPMCKLCQIWCSDETSLESHFKGQKHQAKLMEIENGQKGSTSQHLWCDLCQVPCTNEYTFRMHLEGKTHAARKNNWLV</sequence>
<accession>A0ACB9ZKW6</accession>
<evidence type="ECO:0000313" key="2">
    <source>
        <dbReference type="Proteomes" id="UP001060085"/>
    </source>
</evidence>
<evidence type="ECO:0000313" key="1">
    <source>
        <dbReference type="EMBL" id="KAI5648228.1"/>
    </source>
</evidence>
<dbReference type="EMBL" id="CM044708">
    <property type="protein sequence ID" value="KAI5648228.1"/>
    <property type="molecule type" value="Genomic_DNA"/>
</dbReference>